<keyword evidence="3" id="KW-0862">Zinc</keyword>
<keyword evidence="2" id="KW-0863">Zinc-finger</keyword>
<dbReference type="GO" id="GO:0005737">
    <property type="term" value="C:cytoplasm"/>
    <property type="evidence" value="ECO:0007669"/>
    <property type="project" value="TreeGrafter"/>
</dbReference>
<dbReference type="PANTHER" id="PTHR10044">
    <property type="entry name" value="INHIBITOR OF APOPTOSIS"/>
    <property type="match status" value="1"/>
</dbReference>
<dbReference type="GO" id="GO:0043027">
    <property type="term" value="F:cysteine-type endopeptidase inhibitor activity involved in apoptotic process"/>
    <property type="evidence" value="ECO:0007669"/>
    <property type="project" value="TreeGrafter"/>
</dbReference>
<dbReference type="SUPFAM" id="SSF57924">
    <property type="entry name" value="Inhibitor of apoptosis (IAP) repeat"/>
    <property type="match status" value="1"/>
</dbReference>
<organism evidence="5 6">
    <name type="scientific">Dreissena polymorpha</name>
    <name type="common">Zebra mussel</name>
    <name type="synonym">Mytilus polymorpha</name>
    <dbReference type="NCBI Taxonomy" id="45954"/>
    <lineage>
        <taxon>Eukaryota</taxon>
        <taxon>Metazoa</taxon>
        <taxon>Spiralia</taxon>
        <taxon>Lophotrochozoa</taxon>
        <taxon>Mollusca</taxon>
        <taxon>Bivalvia</taxon>
        <taxon>Autobranchia</taxon>
        <taxon>Heteroconchia</taxon>
        <taxon>Euheterodonta</taxon>
        <taxon>Imparidentia</taxon>
        <taxon>Neoheterodontei</taxon>
        <taxon>Myida</taxon>
        <taxon>Dreissenoidea</taxon>
        <taxon>Dreissenidae</taxon>
        <taxon>Dreissena</taxon>
    </lineage>
</organism>
<dbReference type="InterPro" id="IPR050784">
    <property type="entry name" value="IAP"/>
</dbReference>
<dbReference type="GO" id="GO:0051726">
    <property type="term" value="P:regulation of cell cycle"/>
    <property type="evidence" value="ECO:0007669"/>
    <property type="project" value="TreeGrafter"/>
</dbReference>
<dbReference type="PROSITE" id="PS50143">
    <property type="entry name" value="BIR_REPEAT_2"/>
    <property type="match status" value="1"/>
</dbReference>
<keyword evidence="6" id="KW-1185">Reference proteome</keyword>
<feature type="compositionally biased region" description="Low complexity" evidence="4">
    <location>
        <begin position="122"/>
        <end position="134"/>
    </location>
</feature>
<feature type="region of interest" description="Disordered" evidence="4">
    <location>
        <begin position="233"/>
        <end position="261"/>
    </location>
</feature>
<keyword evidence="1" id="KW-0479">Metal-binding</keyword>
<dbReference type="GO" id="GO:0031398">
    <property type="term" value="P:positive regulation of protein ubiquitination"/>
    <property type="evidence" value="ECO:0007669"/>
    <property type="project" value="TreeGrafter"/>
</dbReference>
<accession>A0A9D3Z644</accession>
<reference evidence="5" key="1">
    <citation type="journal article" date="2019" name="bioRxiv">
        <title>The Genome of the Zebra Mussel, Dreissena polymorpha: A Resource for Invasive Species Research.</title>
        <authorList>
            <person name="McCartney M.A."/>
            <person name="Auch B."/>
            <person name="Kono T."/>
            <person name="Mallez S."/>
            <person name="Zhang Y."/>
            <person name="Obille A."/>
            <person name="Becker A."/>
            <person name="Abrahante J.E."/>
            <person name="Garbe J."/>
            <person name="Badalamenti J.P."/>
            <person name="Herman A."/>
            <person name="Mangelson H."/>
            <person name="Liachko I."/>
            <person name="Sullivan S."/>
            <person name="Sone E.D."/>
            <person name="Koren S."/>
            <person name="Silverstein K.A.T."/>
            <person name="Beckman K.B."/>
            <person name="Gohl D.M."/>
        </authorList>
    </citation>
    <scope>NUCLEOTIDE SEQUENCE</scope>
    <source>
        <strain evidence="5">Duluth1</strain>
        <tissue evidence="5">Whole animal</tissue>
    </source>
</reference>
<name>A0A9D3Z644_DREPO</name>
<sequence length="326" mass="35942">MASSFDPVECDGCFTPSLPCSLTQSGIEVSEEQLPTAFKIICSTAYQPSDEFDVRDNTKETSAILLSFTKTSSVSQTSCPAKTHVPTTLLQAPIDHMAQMKTQQEVQRKPTKTNQQTVANVSSASHMKSSKKSPLPKYPLYAAVPQRMTSFASVVLSVSTQLLSAAGFFLVPNGGADATRCFHCGIGLRHWSQDDDPWVEHARFSPNCDFLLNMKGQEFVNLIQLAVKYSSNQTSNNDSKPPHNTSTSTNASCPSLETEDKTRNDLVRENAELRSITKCMYCTCRDVSLVFLPCGHLISCEQCGKEQRTCRMCGCIVKGTVRTFRY</sequence>
<evidence type="ECO:0000256" key="3">
    <source>
        <dbReference type="ARBA" id="ARBA00022833"/>
    </source>
</evidence>
<dbReference type="Pfam" id="PF13920">
    <property type="entry name" value="zf-C3HC4_3"/>
    <property type="match status" value="1"/>
</dbReference>
<dbReference type="Proteomes" id="UP000828390">
    <property type="component" value="Unassembled WGS sequence"/>
</dbReference>
<dbReference type="EMBL" id="JAIWYP010000014">
    <property type="protein sequence ID" value="KAH3712507.1"/>
    <property type="molecule type" value="Genomic_DNA"/>
</dbReference>
<dbReference type="SMART" id="SM00238">
    <property type="entry name" value="BIR"/>
    <property type="match status" value="1"/>
</dbReference>
<comment type="caution">
    <text evidence="5">The sequence shown here is derived from an EMBL/GenBank/DDBJ whole genome shotgun (WGS) entry which is preliminary data.</text>
</comment>
<evidence type="ECO:0000256" key="1">
    <source>
        <dbReference type="ARBA" id="ARBA00022723"/>
    </source>
</evidence>
<feature type="region of interest" description="Disordered" evidence="4">
    <location>
        <begin position="100"/>
        <end position="134"/>
    </location>
</feature>
<evidence type="ECO:0000313" key="6">
    <source>
        <dbReference type="Proteomes" id="UP000828390"/>
    </source>
</evidence>
<dbReference type="Gene3D" id="1.10.1170.10">
    <property type="entry name" value="Inhibitor Of Apoptosis Protein (2mihbC-IAP-1), Chain A"/>
    <property type="match status" value="1"/>
</dbReference>
<dbReference type="PANTHER" id="PTHR10044:SF139">
    <property type="entry name" value="DEATH-ASSOCIATED INHIBITOR OF APOPTOSIS 2"/>
    <property type="match status" value="1"/>
</dbReference>
<dbReference type="AlphaFoldDB" id="A0A9D3Z644"/>
<gene>
    <name evidence="5" type="ORF">DPMN_072258</name>
</gene>
<dbReference type="Pfam" id="PF00653">
    <property type="entry name" value="BIR"/>
    <property type="match status" value="1"/>
</dbReference>
<dbReference type="Gene3D" id="3.30.40.10">
    <property type="entry name" value="Zinc/RING finger domain, C3HC4 (zinc finger)"/>
    <property type="match status" value="1"/>
</dbReference>
<dbReference type="GO" id="GO:0008270">
    <property type="term" value="F:zinc ion binding"/>
    <property type="evidence" value="ECO:0007669"/>
    <property type="project" value="UniProtKB-KW"/>
</dbReference>
<evidence type="ECO:0000256" key="4">
    <source>
        <dbReference type="SAM" id="MobiDB-lite"/>
    </source>
</evidence>
<protein>
    <recommendedName>
        <fullName evidence="7">RING-type domain-containing protein</fullName>
    </recommendedName>
</protein>
<dbReference type="FunFam" id="1.10.1170.10:FF:000002">
    <property type="entry name" value="Baculoviral IAP repeat containing 7"/>
    <property type="match status" value="1"/>
</dbReference>
<dbReference type="GO" id="GO:0005634">
    <property type="term" value="C:nucleus"/>
    <property type="evidence" value="ECO:0007669"/>
    <property type="project" value="TreeGrafter"/>
</dbReference>
<evidence type="ECO:0000313" key="5">
    <source>
        <dbReference type="EMBL" id="KAH3712507.1"/>
    </source>
</evidence>
<evidence type="ECO:0008006" key="7">
    <source>
        <dbReference type="Google" id="ProtNLM"/>
    </source>
</evidence>
<evidence type="ECO:0000256" key="2">
    <source>
        <dbReference type="ARBA" id="ARBA00022771"/>
    </source>
</evidence>
<reference evidence="5" key="2">
    <citation type="submission" date="2020-11" db="EMBL/GenBank/DDBJ databases">
        <authorList>
            <person name="McCartney M.A."/>
            <person name="Auch B."/>
            <person name="Kono T."/>
            <person name="Mallez S."/>
            <person name="Becker A."/>
            <person name="Gohl D.M."/>
            <person name="Silverstein K.A.T."/>
            <person name="Koren S."/>
            <person name="Bechman K.B."/>
            <person name="Herman A."/>
            <person name="Abrahante J.E."/>
            <person name="Garbe J."/>
        </authorList>
    </citation>
    <scope>NUCLEOTIDE SEQUENCE</scope>
    <source>
        <strain evidence="5">Duluth1</strain>
        <tissue evidence="5">Whole animal</tissue>
    </source>
</reference>
<dbReference type="GO" id="GO:0061630">
    <property type="term" value="F:ubiquitin protein ligase activity"/>
    <property type="evidence" value="ECO:0007669"/>
    <property type="project" value="TreeGrafter"/>
</dbReference>
<feature type="compositionally biased region" description="Polar residues" evidence="4">
    <location>
        <begin position="112"/>
        <end position="121"/>
    </location>
</feature>
<feature type="compositionally biased region" description="Polar residues" evidence="4">
    <location>
        <begin position="233"/>
        <end position="255"/>
    </location>
</feature>
<dbReference type="CDD" id="cd00022">
    <property type="entry name" value="BIR"/>
    <property type="match status" value="1"/>
</dbReference>
<dbReference type="OrthoDB" id="297881at2759"/>
<dbReference type="InterPro" id="IPR001370">
    <property type="entry name" value="BIR_rpt"/>
</dbReference>
<dbReference type="InterPro" id="IPR013083">
    <property type="entry name" value="Znf_RING/FYVE/PHD"/>
</dbReference>
<proteinExistence type="predicted"/>
<dbReference type="GO" id="GO:0043066">
    <property type="term" value="P:negative regulation of apoptotic process"/>
    <property type="evidence" value="ECO:0007669"/>
    <property type="project" value="TreeGrafter"/>
</dbReference>